<feature type="region of interest" description="Disordered" evidence="1">
    <location>
        <begin position="2450"/>
        <end position="2474"/>
    </location>
</feature>
<feature type="compositionally biased region" description="Polar residues" evidence="1">
    <location>
        <begin position="189"/>
        <end position="217"/>
    </location>
</feature>
<name>A0A3S1BBG0_ELYCH</name>
<feature type="region of interest" description="Disordered" evidence="1">
    <location>
        <begin position="1484"/>
        <end position="1602"/>
    </location>
</feature>
<feature type="compositionally biased region" description="Polar residues" evidence="1">
    <location>
        <begin position="268"/>
        <end position="277"/>
    </location>
</feature>
<reference evidence="2 3" key="1">
    <citation type="submission" date="2019-01" db="EMBL/GenBank/DDBJ databases">
        <title>A draft genome assembly of the solar-powered sea slug Elysia chlorotica.</title>
        <authorList>
            <person name="Cai H."/>
            <person name="Li Q."/>
            <person name="Fang X."/>
            <person name="Li J."/>
            <person name="Curtis N.E."/>
            <person name="Altenburger A."/>
            <person name="Shibata T."/>
            <person name="Feng M."/>
            <person name="Maeda T."/>
            <person name="Schwartz J.A."/>
            <person name="Shigenobu S."/>
            <person name="Lundholm N."/>
            <person name="Nishiyama T."/>
            <person name="Yang H."/>
            <person name="Hasebe M."/>
            <person name="Li S."/>
            <person name="Pierce S.K."/>
            <person name="Wang J."/>
        </authorList>
    </citation>
    <scope>NUCLEOTIDE SEQUENCE [LARGE SCALE GENOMIC DNA]</scope>
    <source>
        <strain evidence="2">EC2010</strain>
        <tissue evidence="2">Whole organism of an adult</tissue>
    </source>
</reference>
<dbReference type="OrthoDB" id="6107277at2759"/>
<feature type="compositionally biased region" description="Basic and acidic residues" evidence="1">
    <location>
        <begin position="403"/>
        <end position="415"/>
    </location>
</feature>
<feature type="compositionally biased region" description="Polar residues" evidence="1">
    <location>
        <begin position="137"/>
        <end position="157"/>
    </location>
</feature>
<feature type="region of interest" description="Disordered" evidence="1">
    <location>
        <begin position="28"/>
        <end position="78"/>
    </location>
</feature>
<feature type="region of interest" description="Disordered" evidence="1">
    <location>
        <begin position="1770"/>
        <end position="1942"/>
    </location>
</feature>
<feature type="compositionally biased region" description="Polar residues" evidence="1">
    <location>
        <begin position="1780"/>
        <end position="1799"/>
    </location>
</feature>
<feature type="compositionally biased region" description="Polar residues" evidence="1">
    <location>
        <begin position="1859"/>
        <end position="1871"/>
    </location>
</feature>
<dbReference type="Proteomes" id="UP000271974">
    <property type="component" value="Unassembled WGS sequence"/>
</dbReference>
<feature type="compositionally biased region" description="Polar residues" evidence="1">
    <location>
        <begin position="654"/>
        <end position="665"/>
    </location>
</feature>
<feature type="compositionally biased region" description="Basic and acidic residues" evidence="1">
    <location>
        <begin position="503"/>
        <end position="536"/>
    </location>
</feature>
<feature type="compositionally biased region" description="Polar residues" evidence="1">
    <location>
        <begin position="32"/>
        <end position="45"/>
    </location>
</feature>
<comment type="caution">
    <text evidence="2">The sequence shown here is derived from an EMBL/GenBank/DDBJ whole genome shotgun (WGS) entry which is preliminary data.</text>
</comment>
<evidence type="ECO:0000313" key="2">
    <source>
        <dbReference type="EMBL" id="RUS76690.1"/>
    </source>
</evidence>
<feature type="compositionally biased region" description="Polar residues" evidence="1">
    <location>
        <begin position="1484"/>
        <end position="1493"/>
    </location>
</feature>
<feature type="compositionally biased region" description="Polar residues" evidence="1">
    <location>
        <begin position="1548"/>
        <end position="1558"/>
    </location>
</feature>
<feature type="compositionally biased region" description="Basic and acidic residues" evidence="1">
    <location>
        <begin position="1800"/>
        <end position="1812"/>
    </location>
</feature>
<feature type="region of interest" description="Disordered" evidence="1">
    <location>
        <begin position="875"/>
        <end position="916"/>
    </location>
</feature>
<feature type="compositionally biased region" description="Polar residues" evidence="1">
    <location>
        <begin position="682"/>
        <end position="693"/>
    </location>
</feature>
<feature type="region of interest" description="Disordered" evidence="1">
    <location>
        <begin position="1336"/>
        <end position="1387"/>
    </location>
</feature>
<feature type="compositionally biased region" description="Polar residues" evidence="1">
    <location>
        <begin position="69"/>
        <end position="78"/>
    </location>
</feature>
<keyword evidence="3" id="KW-1185">Reference proteome</keyword>
<feature type="compositionally biased region" description="Acidic residues" evidence="1">
    <location>
        <begin position="218"/>
        <end position="236"/>
    </location>
</feature>
<feature type="region of interest" description="Disordered" evidence="1">
    <location>
        <begin position="503"/>
        <end position="563"/>
    </location>
</feature>
<feature type="compositionally biased region" description="Polar residues" evidence="1">
    <location>
        <begin position="721"/>
        <end position="743"/>
    </location>
</feature>
<feature type="compositionally biased region" description="Low complexity" evidence="1">
    <location>
        <begin position="2465"/>
        <end position="2474"/>
    </location>
</feature>
<gene>
    <name evidence="2" type="ORF">EGW08_015545</name>
</gene>
<organism evidence="2 3">
    <name type="scientific">Elysia chlorotica</name>
    <name type="common">Eastern emerald elysia</name>
    <name type="synonym">Sea slug</name>
    <dbReference type="NCBI Taxonomy" id="188477"/>
    <lineage>
        <taxon>Eukaryota</taxon>
        <taxon>Metazoa</taxon>
        <taxon>Spiralia</taxon>
        <taxon>Lophotrochozoa</taxon>
        <taxon>Mollusca</taxon>
        <taxon>Gastropoda</taxon>
        <taxon>Heterobranchia</taxon>
        <taxon>Euthyneura</taxon>
        <taxon>Panpulmonata</taxon>
        <taxon>Sacoglossa</taxon>
        <taxon>Placobranchoidea</taxon>
        <taxon>Plakobranchidae</taxon>
        <taxon>Elysia</taxon>
    </lineage>
</organism>
<feature type="compositionally biased region" description="Polar residues" evidence="1">
    <location>
        <begin position="900"/>
        <end position="916"/>
    </location>
</feature>
<feature type="region of interest" description="Disordered" evidence="1">
    <location>
        <begin position="131"/>
        <end position="283"/>
    </location>
</feature>
<feature type="compositionally biased region" description="Basic and acidic residues" evidence="1">
    <location>
        <begin position="1309"/>
        <end position="1320"/>
    </location>
</feature>
<feature type="compositionally biased region" description="Basic and acidic residues" evidence="1">
    <location>
        <begin position="744"/>
        <end position="755"/>
    </location>
</feature>
<feature type="region of interest" description="Disordered" evidence="1">
    <location>
        <begin position="1088"/>
        <end position="1322"/>
    </location>
</feature>
<protein>
    <submittedName>
        <fullName evidence="2">Uncharacterized protein</fullName>
    </submittedName>
</protein>
<feature type="compositionally biased region" description="Basic and acidic residues" evidence="1">
    <location>
        <begin position="1570"/>
        <end position="1579"/>
    </location>
</feature>
<feature type="compositionally biased region" description="Polar residues" evidence="1">
    <location>
        <begin position="367"/>
        <end position="383"/>
    </location>
</feature>
<feature type="compositionally biased region" description="Basic and acidic residues" evidence="1">
    <location>
        <begin position="1494"/>
        <end position="1547"/>
    </location>
</feature>
<dbReference type="EMBL" id="RQTK01000643">
    <property type="protein sequence ID" value="RUS76690.1"/>
    <property type="molecule type" value="Genomic_DNA"/>
</dbReference>
<feature type="compositionally biased region" description="Polar residues" evidence="1">
    <location>
        <begin position="1255"/>
        <end position="1271"/>
    </location>
</feature>
<feature type="compositionally biased region" description="Polar residues" evidence="1">
    <location>
        <begin position="1088"/>
        <end position="1103"/>
    </location>
</feature>
<feature type="region of interest" description="Disordered" evidence="1">
    <location>
        <begin position="2078"/>
        <end position="2189"/>
    </location>
</feature>
<feature type="compositionally biased region" description="Polar residues" evidence="1">
    <location>
        <begin position="437"/>
        <end position="453"/>
    </location>
</feature>
<evidence type="ECO:0000313" key="3">
    <source>
        <dbReference type="Proteomes" id="UP000271974"/>
    </source>
</evidence>
<feature type="compositionally biased region" description="Low complexity" evidence="1">
    <location>
        <begin position="1883"/>
        <end position="1897"/>
    </location>
</feature>
<feature type="compositionally biased region" description="Polar residues" evidence="1">
    <location>
        <begin position="418"/>
        <end position="430"/>
    </location>
</feature>
<feature type="region of interest" description="Disordered" evidence="1">
    <location>
        <begin position="2222"/>
        <end position="2273"/>
    </location>
</feature>
<feature type="compositionally biased region" description="Polar residues" evidence="1">
    <location>
        <begin position="2450"/>
        <end position="2464"/>
    </location>
</feature>
<feature type="compositionally biased region" description="Low complexity" evidence="1">
    <location>
        <begin position="1829"/>
        <end position="1840"/>
    </location>
</feature>
<feature type="compositionally biased region" description="Polar residues" evidence="1">
    <location>
        <begin position="1919"/>
        <end position="1935"/>
    </location>
</feature>
<feature type="region of interest" description="Disordered" evidence="1">
    <location>
        <begin position="613"/>
        <end position="792"/>
    </location>
</feature>
<feature type="compositionally biased region" description="Basic and acidic residues" evidence="1">
    <location>
        <begin position="159"/>
        <end position="172"/>
    </location>
</feature>
<proteinExistence type="predicted"/>
<accession>A0A3S1BBG0</accession>
<feature type="region of interest" description="Disordered" evidence="1">
    <location>
        <begin position="364"/>
        <end position="483"/>
    </location>
</feature>
<feature type="compositionally biased region" description="Low complexity" evidence="1">
    <location>
        <begin position="1559"/>
        <end position="1569"/>
    </location>
</feature>
<feature type="compositionally biased region" description="Basic and acidic residues" evidence="1">
    <location>
        <begin position="544"/>
        <end position="554"/>
    </location>
</feature>
<feature type="compositionally biased region" description="Basic and acidic residues" evidence="1">
    <location>
        <begin position="773"/>
        <end position="784"/>
    </location>
</feature>
<feature type="region of interest" description="Disordered" evidence="1">
    <location>
        <begin position="2497"/>
        <end position="2517"/>
    </location>
</feature>
<evidence type="ECO:0000256" key="1">
    <source>
        <dbReference type="SAM" id="MobiDB-lite"/>
    </source>
</evidence>
<feature type="compositionally biased region" description="Polar residues" evidence="1">
    <location>
        <begin position="2255"/>
        <end position="2266"/>
    </location>
</feature>
<feature type="compositionally biased region" description="Polar residues" evidence="1">
    <location>
        <begin position="1583"/>
        <end position="1594"/>
    </location>
</feature>
<sequence>MSKNDITEDNGCQEISLERKQSFTCLLDQRSETNLGPSESKSAVVTESKHEDGGLTPGTKLSNIGLDTPLNTDPESMQNSSLIHDLQVQASESTPLLHSEKEVLVRGTGNSPRSTGKVLVIEQASLEKISDDRLRTSENTNTSNDIDTVNNVESSGLKQKLERREESDETRPENTCQSASSRARDENTEGQVCDQSDDNISSDSRNLNYQVISSGTNDEFDVDEAEDGSSDEEEGAEATPRAQPCEEDERACDPARSGTPVTAGAAISSPSGSTPRGSFNRGHVRVAGRPQAPQRPLVLDVGLADDFVDGEEEDVFFLAMGPPTVAETAPDLTPGDLLLQASQTGIAGLVNPIEPMVLSEAAPQGVLTPSSTGPQSSVYSSAVESPLAGDPSPPALLNGLTRNDNHHQGADDVAHSAHSGTGSTNQSTAQPVCASGVNENNPTASTGSSTAENNGRPLPLNNAGLSGGNMPPQPSANRPISLSNKSPQNIVIVNISNKQDLLERAAGSEDAHKASSPAEDRRDSDECLDMYDHWDSTDDDLDESPDKPPKEQTGADKSSTDVCTDGESQLIASAENDFMSLEVVRHSSSPVIDHKERTDQDADALLNQIITGRAEKGMGPNSAFPVAECSKTNNSDEPSCILKPKLGGNRTDGRNSPENVKQNVGNADDSRQRKRKGGGYGSSTTAHDNSGCESSEVDGHDETSHGIPDILNHSSGHDSSQDVFTNSTADCSISDGEVNNESKAQQEDSHYDGADGHLCFPANHSVGDLGPDAAEKDGPLRSESEQFDPGDMVADTNSNLMKHSVSRESGLQEDLAVEEEVGVSKITVTYNANHCEGTEDKCKDNSLENGSVTVTHLTNEANTFEIYSVTSASQKQTIQNSEHPNGDISEAKSPNKTKESLNSTPSEDLESESTQLDLQRIRLDTIYEDASGDMSSANVHAISTKKDRDFCSQDAPAELIEDQYMSPSDQQCAIKHVVSDKSDATLFECSGIHTQQGFEAGTDTENCTKVSAIDNVTLVEGACTKDLSVGELVQQSPAPQVSVGKDSAEKSDCIKSYRGTSPFLSSPSENIPKLAADGTEGIGESLLQLNDENNLGSPESISGKNRKRPKTSPPKLETGSLNHSIDQIGPHKVTSPPKPVQGGKKKVECPCVLKASERSDSSENLTDEVNCKTQESKDNIEDELAEAKNVASENEDTGSFDTNENPEQKDNAKSGGTNPDPGEAYKNTGGADTNIGDQCETKNESGDQVCCPNEVNEQPQLSDPSSCSPNLDANREHDTDQAPLSHLETQESFVDTEKHPQVPGTTCEDSPKTTDLKDEETPCVDNNELQVCAGMPKTSLLEDSATGHTASTETGETEEFPVENGSQRPSSYPEKGNTISCVNGDQDLESTRLLSDSTSGQREDQTYFATALQESSLVEDTPNSNASRCPDENDTFPYQITSNSYTILETPHSPQGCSSMYENISNIGTAKVNTFLQQSNISCRNEDVQQNDSLNRDKLSNERNDDSRFEQTEDYEEAKVDDPRHRESEVRPAETDLEKSFSTRDFSRNSNDNLQCLPSSDNDATASDSTLKKMEETKDSIGISKQPTPSTEEVTNGPPATESLNNVIHGGLCKDECGPPPTESLNNVIPDGLCTDECGPPPTESLNNVIHDGLCTDECGPQPTESLNNVIPDGLCTDECGPPPTESLNNVIPDGLCTDECGPPPTESLNNVIPDGLCTDECGPPPTESLNNVIHDGLCTDECGPPPTESLNNVTHDGLCTDECGINAGQKETDKESDVNAYSETNTPDVDGDNSFSSYEDSHDHGEERPRSAELPAQSYAESYENVKSSASSDSTSATSHLEDSKAMTRPSSSCSSSTDKQPSRTSSVASGANCEDGEKEAPSAVNSCSSSTTSATLNGQTKMAREVSTASPCREPSACNNNKQTEQNFSGGETEQQERVSPEKLILEATDLWLEKISDFCKSPTVLSDSRSDARLHQFTAECKSQILSISKLKLGASASMHGSSGAGMSPAAVHAAPQVPQTAEAAAVKTKVKVKDAVLSGKSENELTALEKPLPKLTFGNGPRQKNARLSTRAAPLSYTAGGGGGSSHPGAAGSRRSKGDHLPGPPPPSAQTATPRPPHHRAAVHLVQGRARHTDGEMSSVAQCLVPPPSKSHGRGDVTVVNPRSDGPDDGSAQEKTKASDADFGGENVVALPPQCGEDLQLISKTAVTAKEGALCRPGSNRLRRRSRTETKLSGEADEEESATTLRENKCPSPSQQQSQAVETPQKLHMKTNKNLVSSQEMKICRENQNIAQASPASCDQTHSATWPWQKSGLHTEHNTNSARCLHLRPPMKIGIPDRAYRMGLPVPPRDAGREPSASALRKRYRPQRILTVKEFEKEQLARHLNLDFRRIHKTGPSVDCHMDPYVMRRARASVERQRAKTNHDSLLALENCKFLHILKDTKSVYHNSISQPPGSNAKSRGSSSQHGSHIGQLGQLNQLGQYGQCVSSPGVSVARQRQSGDSMAGQWAGPVRSKMKVTNARGLDSYIQAKMKVPVPQPPSLAR</sequence>